<proteinExistence type="predicted"/>
<reference evidence="1 2" key="1">
    <citation type="submission" date="2021-06" db="EMBL/GenBank/DDBJ databases">
        <authorList>
            <person name="Kallberg Y."/>
            <person name="Tangrot J."/>
            <person name="Rosling A."/>
        </authorList>
    </citation>
    <scope>NUCLEOTIDE SEQUENCE [LARGE SCALE GENOMIC DNA]</scope>
    <source>
        <strain evidence="1 2">120-4 pot B 10/14</strain>
    </source>
</reference>
<dbReference type="Proteomes" id="UP000789901">
    <property type="component" value="Unassembled WGS sequence"/>
</dbReference>
<accession>A0ABN7V140</accession>
<name>A0ABN7V140_GIGMA</name>
<organism evidence="1 2">
    <name type="scientific">Gigaspora margarita</name>
    <dbReference type="NCBI Taxonomy" id="4874"/>
    <lineage>
        <taxon>Eukaryota</taxon>
        <taxon>Fungi</taxon>
        <taxon>Fungi incertae sedis</taxon>
        <taxon>Mucoromycota</taxon>
        <taxon>Glomeromycotina</taxon>
        <taxon>Glomeromycetes</taxon>
        <taxon>Diversisporales</taxon>
        <taxon>Gigasporaceae</taxon>
        <taxon>Gigaspora</taxon>
    </lineage>
</organism>
<comment type="caution">
    <text evidence="1">The sequence shown here is derived from an EMBL/GenBank/DDBJ whole genome shotgun (WGS) entry which is preliminary data.</text>
</comment>
<evidence type="ECO:0000313" key="2">
    <source>
        <dbReference type="Proteomes" id="UP000789901"/>
    </source>
</evidence>
<gene>
    <name evidence="1" type="ORF">GMARGA_LOCUS13124</name>
</gene>
<dbReference type="EMBL" id="CAJVQB010008234">
    <property type="protein sequence ID" value="CAG8715999.1"/>
    <property type="molecule type" value="Genomic_DNA"/>
</dbReference>
<keyword evidence="2" id="KW-1185">Reference proteome</keyword>
<feature type="non-terminal residue" evidence="1">
    <location>
        <position position="106"/>
    </location>
</feature>
<sequence length="106" mass="12189">MNTSSCYHYIIPPATLLPPNPTPTNYSTVAKLKTEDVLIKLTKTITSIMMKLQDPEFLNLHVEQEEPLFLPIKESDKLANFIHSKKCHIKNLTLIELLEKKKTLEE</sequence>
<protein>
    <submittedName>
        <fullName evidence="1">25935_t:CDS:1</fullName>
    </submittedName>
</protein>
<evidence type="ECO:0000313" key="1">
    <source>
        <dbReference type="EMBL" id="CAG8715999.1"/>
    </source>
</evidence>